<name>A0A485P3M6_LYNPA</name>
<evidence type="ECO:0000313" key="3">
    <source>
        <dbReference type="EMBL" id="VFV38918.1"/>
    </source>
</evidence>
<dbReference type="GO" id="GO:0007417">
    <property type="term" value="P:central nervous system development"/>
    <property type="evidence" value="ECO:0007669"/>
    <property type="project" value="TreeGrafter"/>
</dbReference>
<evidence type="ECO:0000313" key="4">
    <source>
        <dbReference type="Proteomes" id="UP000386466"/>
    </source>
</evidence>
<dbReference type="GO" id="GO:0005737">
    <property type="term" value="C:cytoplasm"/>
    <property type="evidence" value="ECO:0007669"/>
    <property type="project" value="TreeGrafter"/>
</dbReference>
<accession>A0A485P3M6</accession>
<proteinExistence type="predicted"/>
<protein>
    <submittedName>
        <fullName evidence="3">Rna-binding protein musashi homolog 2</fullName>
    </submittedName>
</protein>
<dbReference type="SUPFAM" id="SSF54928">
    <property type="entry name" value="RNA-binding domain, RBD"/>
    <property type="match status" value="1"/>
</dbReference>
<dbReference type="InterPro" id="IPR035979">
    <property type="entry name" value="RBD_domain_sf"/>
</dbReference>
<reference evidence="3 4" key="1">
    <citation type="submission" date="2019-01" db="EMBL/GenBank/DDBJ databases">
        <authorList>
            <person name="Alioto T."/>
            <person name="Alioto T."/>
        </authorList>
    </citation>
    <scope>NUCLEOTIDE SEQUENCE [LARGE SCALE GENOMIC DNA]</scope>
</reference>
<keyword evidence="4" id="KW-1185">Reference proteome</keyword>
<keyword evidence="2" id="KW-0694">RNA-binding</keyword>
<gene>
    <name evidence="3" type="ORF">LYPA_23C021567</name>
</gene>
<dbReference type="PANTHER" id="PTHR48032:SF10">
    <property type="entry name" value="RNA-BINDING PROTEIN MUSASHI HOMOLOG 2"/>
    <property type="match status" value="1"/>
</dbReference>
<keyword evidence="1" id="KW-0677">Repeat</keyword>
<dbReference type="Proteomes" id="UP000386466">
    <property type="component" value="Unassembled WGS sequence"/>
</dbReference>
<evidence type="ECO:0000256" key="2">
    <source>
        <dbReference type="ARBA" id="ARBA00022884"/>
    </source>
</evidence>
<dbReference type="GO" id="GO:0003729">
    <property type="term" value="F:mRNA binding"/>
    <property type="evidence" value="ECO:0007669"/>
    <property type="project" value="TreeGrafter"/>
</dbReference>
<dbReference type="EMBL" id="CAAGRJ010026721">
    <property type="protein sequence ID" value="VFV38918.1"/>
    <property type="molecule type" value="Genomic_DNA"/>
</dbReference>
<dbReference type="GO" id="GO:0006417">
    <property type="term" value="P:regulation of translation"/>
    <property type="evidence" value="ECO:0007669"/>
    <property type="project" value="TreeGrafter"/>
</dbReference>
<sequence>MCFLAGWRGIGGGLWEVGVRGGNFCSPFCIRAHSLLLSMVSHFLVCFSPSLSHFRGFGFVTFADPASVDKVLGQPHHELDSKTIDPKVAFPRRAQPKVGGITQGPLETNSAALPASARAWGTSPEDGTLEKWYYRICFGDRDRPSLFHKCVVSTGLASSGFENRAELHGTRGEIIPEHSEIQLWLFLPQLFFLTVERIQFSTNNTEQ</sequence>
<dbReference type="AlphaFoldDB" id="A0A485P3M6"/>
<dbReference type="InterPro" id="IPR012677">
    <property type="entry name" value="Nucleotide-bd_a/b_plait_sf"/>
</dbReference>
<dbReference type="PANTHER" id="PTHR48032">
    <property type="entry name" value="RNA-BINDING PROTEIN MUSASHI HOMOLOG RBP6"/>
    <property type="match status" value="1"/>
</dbReference>
<dbReference type="Gene3D" id="3.30.70.330">
    <property type="match status" value="1"/>
</dbReference>
<evidence type="ECO:0000256" key="1">
    <source>
        <dbReference type="ARBA" id="ARBA00022737"/>
    </source>
</evidence>
<organism evidence="3 4">
    <name type="scientific">Lynx pardinus</name>
    <name type="common">Iberian lynx</name>
    <name type="synonym">Felis pardina</name>
    <dbReference type="NCBI Taxonomy" id="191816"/>
    <lineage>
        <taxon>Eukaryota</taxon>
        <taxon>Metazoa</taxon>
        <taxon>Chordata</taxon>
        <taxon>Craniata</taxon>
        <taxon>Vertebrata</taxon>
        <taxon>Euteleostomi</taxon>
        <taxon>Mammalia</taxon>
        <taxon>Eutheria</taxon>
        <taxon>Laurasiatheria</taxon>
        <taxon>Carnivora</taxon>
        <taxon>Feliformia</taxon>
        <taxon>Felidae</taxon>
        <taxon>Felinae</taxon>
        <taxon>Lynx</taxon>
    </lineage>
</organism>